<dbReference type="PANTHER" id="PTHR35525:SF3">
    <property type="entry name" value="BLL6575 PROTEIN"/>
    <property type="match status" value="1"/>
</dbReference>
<reference evidence="2 3" key="1">
    <citation type="submission" date="2019-06" db="EMBL/GenBank/DDBJ databases">
        <title>A complete genome sequence for Luteibacter pinisoli MAH-14.</title>
        <authorList>
            <person name="Baltrus D.A."/>
        </authorList>
    </citation>
    <scope>NUCLEOTIDE SEQUENCE [LARGE SCALE GENOMIC DNA]</scope>
    <source>
        <strain evidence="2 3">MAH-14</strain>
    </source>
</reference>
<dbReference type="Proteomes" id="UP000316093">
    <property type="component" value="Chromosome"/>
</dbReference>
<keyword evidence="3" id="KW-1185">Reference proteome</keyword>
<evidence type="ECO:0000313" key="3">
    <source>
        <dbReference type="Proteomes" id="UP000316093"/>
    </source>
</evidence>
<dbReference type="InterPro" id="IPR021005">
    <property type="entry name" value="Znf_CGNR"/>
</dbReference>
<feature type="domain" description="Zinc finger CGNR" evidence="1">
    <location>
        <begin position="159"/>
        <end position="201"/>
    </location>
</feature>
<organism evidence="2 3">
    <name type="scientific">Luteibacter pinisoli</name>
    <dbReference type="NCBI Taxonomy" id="2589080"/>
    <lineage>
        <taxon>Bacteria</taxon>
        <taxon>Pseudomonadati</taxon>
        <taxon>Pseudomonadota</taxon>
        <taxon>Gammaproteobacteria</taxon>
        <taxon>Lysobacterales</taxon>
        <taxon>Rhodanobacteraceae</taxon>
        <taxon>Luteibacter</taxon>
    </lineage>
</organism>
<gene>
    <name evidence="2" type="ORF">FIV34_00170</name>
</gene>
<name>A0A4Y5Z7K1_9GAMM</name>
<evidence type="ECO:0000259" key="1">
    <source>
        <dbReference type="Pfam" id="PF11706"/>
    </source>
</evidence>
<dbReference type="Gene3D" id="1.10.3300.10">
    <property type="entry name" value="Jann2411-like domain"/>
    <property type="match status" value="1"/>
</dbReference>
<proteinExistence type="predicted"/>
<protein>
    <recommendedName>
        <fullName evidence="1">Zinc finger CGNR domain-containing protein</fullName>
    </recommendedName>
</protein>
<dbReference type="KEGG" id="lpy:FIV34_00170"/>
<dbReference type="Pfam" id="PF07336">
    <property type="entry name" value="ABATE"/>
    <property type="match status" value="1"/>
</dbReference>
<dbReference type="EMBL" id="CP041046">
    <property type="protein sequence ID" value="QDE41480.1"/>
    <property type="molecule type" value="Genomic_DNA"/>
</dbReference>
<dbReference type="AlphaFoldDB" id="A0A4Y5Z7K1"/>
<dbReference type="SUPFAM" id="SSF160904">
    <property type="entry name" value="Jann2411-like"/>
    <property type="match status" value="1"/>
</dbReference>
<dbReference type="PANTHER" id="PTHR35525">
    <property type="entry name" value="BLL6575 PROTEIN"/>
    <property type="match status" value="1"/>
</dbReference>
<dbReference type="InterPro" id="IPR010852">
    <property type="entry name" value="ABATE"/>
</dbReference>
<accession>A0A4Y5Z7K1</accession>
<sequence>MNPALPPAVLAESKALDFLNSVATPQTTPFEWIVDGAGLLDWLSQSELVPDQVLQTFRAEGVPGELDAVANQIRALREWFRGFVLSHMGRPIPADVINELAPLNRVLARDDQFGQIVVDHRDGQLAWRSQRRWRSGETLMIPIAQAMAELITSGDFVHVKACQGHDCSMLFVDRTRGRARRWCSMGICGNRAKQAAHRDRRGAASNTAIRDRV</sequence>
<dbReference type="InterPro" id="IPR023286">
    <property type="entry name" value="ABATE_dom_sf"/>
</dbReference>
<evidence type="ECO:0000313" key="2">
    <source>
        <dbReference type="EMBL" id="QDE41480.1"/>
    </source>
</evidence>
<dbReference type="OrthoDB" id="9808437at2"/>
<dbReference type="Pfam" id="PF11706">
    <property type="entry name" value="zf-CGNR"/>
    <property type="match status" value="1"/>
</dbReference>